<dbReference type="Proteomes" id="UP001497700">
    <property type="component" value="Unassembled WGS sequence"/>
</dbReference>
<evidence type="ECO:0000313" key="2">
    <source>
        <dbReference type="Proteomes" id="UP001497700"/>
    </source>
</evidence>
<comment type="caution">
    <text evidence="1">The sequence shown here is derived from an EMBL/GenBank/DDBJ whole genome shotgun (WGS) entry which is preliminary data.</text>
</comment>
<proteinExistence type="predicted"/>
<name>A0ACB9ZF55_9PEZI</name>
<reference evidence="1 2" key="1">
    <citation type="journal article" date="2022" name="New Phytol.">
        <title>Ecological generalism drives hyperdiversity of secondary metabolite gene clusters in xylarialean endophytes.</title>
        <authorList>
            <person name="Franco M.E.E."/>
            <person name="Wisecaver J.H."/>
            <person name="Arnold A.E."/>
            <person name="Ju Y.M."/>
            <person name="Slot J.C."/>
            <person name="Ahrendt S."/>
            <person name="Moore L.P."/>
            <person name="Eastman K.E."/>
            <person name="Scott K."/>
            <person name="Konkel Z."/>
            <person name="Mondo S.J."/>
            <person name="Kuo A."/>
            <person name="Hayes R.D."/>
            <person name="Haridas S."/>
            <person name="Andreopoulos B."/>
            <person name="Riley R."/>
            <person name="LaButti K."/>
            <person name="Pangilinan J."/>
            <person name="Lipzen A."/>
            <person name="Amirebrahimi M."/>
            <person name="Yan J."/>
            <person name="Adam C."/>
            <person name="Keymanesh K."/>
            <person name="Ng V."/>
            <person name="Louie K."/>
            <person name="Northen T."/>
            <person name="Drula E."/>
            <person name="Henrissat B."/>
            <person name="Hsieh H.M."/>
            <person name="Youens-Clark K."/>
            <person name="Lutzoni F."/>
            <person name="Miadlikowska J."/>
            <person name="Eastwood D.C."/>
            <person name="Hamelin R.C."/>
            <person name="Grigoriev I.V."/>
            <person name="U'Ren J.M."/>
        </authorList>
    </citation>
    <scope>NUCLEOTIDE SEQUENCE [LARGE SCALE GENOMIC DNA]</scope>
    <source>
        <strain evidence="1 2">CBS 119005</strain>
    </source>
</reference>
<dbReference type="EMBL" id="MU393426">
    <property type="protein sequence ID" value="KAI4870109.1"/>
    <property type="molecule type" value="Genomic_DNA"/>
</dbReference>
<keyword evidence="2" id="KW-1185">Reference proteome</keyword>
<sequence>MSYTIRPIITIHQSLHPSLKSAPMPLPDLASAIHPLPLLSYSPQRARLLTPYSSSSAPAAAVVVKRDVSNLHPVFFTERLRRSPLVPGAPGVTSPVAHGYAYQEAKRTGKAIPSML</sequence>
<evidence type="ECO:0000313" key="1">
    <source>
        <dbReference type="EMBL" id="KAI4870109.1"/>
    </source>
</evidence>
<accession>A0ACB9ZF55</accession>
<gene>
    <name evidence="1" type="ORF">F4820DRAFT_321568</name>
</gene>
<protein>
    <submittedName>
        <fullName evidence="1">Uncharacterized protein</fullName>
    </submittedName>
</protein>
<organism evidence="1 2">
    <name type="scientific">Hypoxylon rubiginosum</name>
    <dbReference type="NCBI Taxonomy" id="110542"/>
    <lineage>
        <taxon>Eukaryota</taxon>
        <taxon>Fungi</taxon>
        <taxon>Dikarya</taxon>
        <taxon>Ascomycota</taxon>
        <taxon>Pezizomycotina</taxon>
        <taxon>Sordariomycetes</taxon>
        <taxon>Xylariomycetidae</taxon>
        <taxon>Xylariales</taxon>
        <taxon>Hypoxylaceae</taxon>
        <taxon>Hypoxylon</taxon>
    </lineage>
</organism>